<sequence length="273" mass="29723">MKYSTVATDSLQKLVDVATKRWISISCLFDQADVDRSGDVTKEEMKDLLDQMHLSNSVNFDEIWDALDKDKSGEVTREEWDECFSAVAVAVAVVPSSDSTSNTFVSWRIKPSYRADVPGGLVALVAHNKMKAQMASFVGQNLEFFKHCRIITTGSTGKILEDSLGLCVYQKVSSGPLGGDQEIGALVTRGHVSAIFFFKDPLSAHQHAADIEALTRICDVHNVAYATNSASGKSLVTAMAFLGLGFGSSEESVTVKEYKAEQAQVIRRLSVIS</sequence>
<dbReference type="GO" id="GO:0008929">
    <property type="term" value="F:methylglyoxal synthase activity"/>
    <property type="evidence" value="ECO:0007669"/>
    <property type="project" value="UniProtKB-EC"/>
</dbReference>
<proteinExistence type="inferred from homology"/>
<dbReference type="Gene3D" id="1.10.238.10">
    <property type="entry name" value="EF-hand"/>
    <property type="match status" value="1"/>
</dbReference>
<dbReference type="InterPro" id="IPR011607">
    <property type="entry name" value="MGS-like_dom"/>
</dbReference>
<dbReference type="Pfam" id="PF02142">
    <property type="entry name" value="MGS"/>
    <property type="match status" value="1"/>
</dbReference>
<dbReference type="Proteomes" id="UP001224775">
    <property type="component" value="Unassembled WGS sequence"/>
</dbReference>
<dbReference type="InterPro" id="IPR018247">
    <property type="entry name" value="EF_Hand_1_Ca_BS"/>
</dbReference>
<dbReference type="PROSITE" id="PS51855">
    <property type="entry name" value="MGS"/>
    <property type="match status" value="1"/>
</dbReference>
<evidence type="ECO:0000256" key="1">
    <source>
        <dbReference type="ARBA" id="ARBA00022837"/>
    </source>
</evidence>
<dbReference type="Pfam" id="PF13202">
    <property type="entry name" value="EF-hand_5"/>
    <property type="match status" value="2"/>
</dbReference>
<evidence type="ECO:0000259" key="2">
    <source>
        <dbReference type="PROSITE" id="PS50222"/>
    </source>
</evidence>
<dbReference type="HAMAP" id="MF_00549">
    <property type="entry name" value="Methylglyoxal_synth"/>
    <property type="match status" value="1"/>
</dbReference>
<dbReference type="InterPro" id="IPR002048">
    <property type="entry name" value="EF_hand_dom"/>
</dbReference>
<keyword evidence="1" id="KW-0106">Calcium</keyword>
<dbReference type="NCBIfam" id="NF003559">
    <property type="entry name" value="PRK05234.1"/>
    <property type="match status" value="1"/>
</dbReference>
<comment type="caution">
    <text evidence="5">The sequence shown here is derived from an EMBL/GenBank/DDBJ whole genome shotgun (WGS) entry which is preliminary data.</text>
</comment>
<dbReference type="Gene3D" id="3.40.50.1380">
    <property type="entry name" value="Methylglyoxal synthase-like domain"/>
    <property type="match status" value="1"/>
</dbReference>
<dbReference type="AlphaFoldDB" id="A0AAD8YGD7"/>
<organism evidence="5 6">
    <name type="scientific">Skeletonema marinoi</name>
    <dbReference type="NCBI Taxonomy" id="267567"/>
    <lineage>
        <taxon>Eukaryota</taxon>
        <taxon>Sar</taxon>
        <taxon>Stramenopiles</taxon>
        <taxon>Ochrophyta</taxon>
        <taxon>Bacillariophyta</taxon>
        <taxon>Coscinodiscophyceae</taxon>
        <taxon>Thalassiosirophycidae</taxon>
        <taxon>Thalassiosirales</taxon>
        <taxon>Skeletonemataceae</taxon>
        <taxon>Skeletonema</taxon>
        <taxon>Skeletonema marinoi-dohrnii complex</taxon>
    </lineage>
</organism>
<accession>A0AAD8YGD7</accession>
<dbReference type="InterPro" id="IPR036914">
    <property type="entry name" value="MGS-like_dom_sf"/>
</dbReference>
<feature type="domain" description="EF-hand" evidence="2">
    <location>
        <begin position="55"/>
        <end position="90"/>
    </location>
</feature>
<dbReference type="PROSITE" id="PS01335">
    <property type="entry name" value="METHYLGLYOXAL_SYNTH"/>
    <property type="match status" value="1"/>
</dbReference>
<dbReference type="GO" id="GO:0019242">
    <property type="term" value="P:methylglyoxal biosynthetic process"/>
    <property type="evidence" value="ECO:0007669"/>
    <property type="project" value="InterPro"/>
</dbReference>
<keyword evidence="5" id="KW-0456">Lyase</keyword>
<dbReference type="GO" id="GO:0005829">
    <property type="term" value="C:cytosol"/>
    <property type="evidence" value="ECO:0007669"/>
    <property type="project" value="TreeGrafter"/>
</dbReference>
<dbReference type="InterPro" id="IPR011992">
    <property type="entry name" value="EF-hand-dom_pair"/>
</dbReference>
<dbReference type="PANTHER" id="PTHR30492">
    <property type="entry name" value="METHYLGLYOXAL SYNTHASE"/>
    <property type="match status" value="1"/>
</dbReference>
<dbReference type="SMART" id="SM00054">
    <property type="entry name" value="EFh"/>
    <property type="match status" value="2"/>
</dbReference>
<dbReference type="PANTHER" id="PTHR30492:SF0">
    <property type="entry name" value="METHYLGLYOXAL SYNTHASE"/>
    <property type="match status" value="1"/>
</dbReference>
<dbReference type="EC" id="4.2.3.3" evidence="5"/>
<dbReference type="InterPro" id="IPR018148">
    <property type="entry name" value="Methylglyoxal_synth_AS"/>
</dbReference>
<dbReference type="InterPro" id="IPR004363">
    <property type="entry name" value="Methylgl_synth"/>
</dbReference>
<dbReference type="PROSITE" id="PS50222">
    <property type="entry name" value="EF_HAND_2"/>
    <property type="match status" value="1"/>
</dbReference>
<evidence type="ECO:0000259" key="3">
    <source>
        <dbReference type="PROSITE" id="PS51855"/>
    </source>
</evidence>
<dbReference type="SUPFAM" id="SSF47473">
    <property type="entry name" value="EF-hand"/>
    <property type="match status" value="1"/>
</dbReference>
<dbReference type="PROSITE" id="PS00018">
    <property type="entry name" value="EF_HAND_1"/>
    <property type="match status" value="1"/>
</dbReference>
<dbReference type="GO" id="GO:0005509">
    <property type="term" value="F:calcium ion binding"/>
    <property type="evidence" value="ECO:0007669"/>
    <property type="project" value="InterPro"/>
</dbReference>
<evidence type="ECO:0000313" key="5">
    <source>
        <dbReference type="EMBL" id="KAK1746094.1"/>
    </source>
</evidence>
<evidence type="ECO:0000313" key="4">
    <source>
        <dbReference type="EMBL" id="KAK1746093.1"/>
    </source>
</evidence>
<dbReference type="EMBL" id="JATAAI010000004">
    <property type="protein sequence ID" value="KAK1746093.1"/>
    <property type="molecule type" value="Genomic_DNA"/>
</dbReference>
<evidence type="ECO:0000313" key="6">
    <source>
        <dbReference type="Proteomes" id="UP001224775"/>
    </source>
</evidence>
<protein>
    <submittedName>
        <fullName evidence="5">Methylglyoxal synthase</fullName>
        <ecNumber evidence="5">4.2.3.3</ecNumber>
    </submittedName>
</protein>
<reference evidence="5" key="1">
    <citation type="submission" date="2023-06" db="EMBL/GenBank/DDBJ databases">
        <title>Survivors Of The Sea: Transcriptome response of Skeletonema marinoi to long-term dormancy.</title>
        <authorList>
            <person name="Pinder M.I.M."/>
            <person name="Kourtchenko O."/>
            <person name="Robertson E.K."/>
            <person name="Larsson T."/>
            <person name="Maumus F."/>
            <person name="Osuna-Cruz C.M."/>
            <person name="Vancaester E."/>
            <person name="Stenow R."/>
            <person name="Vandepoele K."/>
            <person name="Ploug H."/>
            <person name="Bruchert V."/>
            <person name="Godhe A."/>
            <person name="Topel M."/>
        </authorList>
    </citation>
    <scope>NUCLEOTIDE SEQUENCE</scope>
    <source>
        <strain evidence="5">R05AC</strain>
    </source>
</reference>
<feature type="domain" description="MGS-like" evidence="3">
    <location>
        <begin position="113"/>
        <end position="273"/>
    </location>
</feature>
<dbReference type="EMBL" id="JATAAI010000004">
    <property type="protein sequence ID" value="KAK1746094.1"/>
    <property type="molecule type" value="Genomic_DNA"/>
</dbReference>
<gene>
    <name evidence="4" type="ORF">QTG54_002700</name>
    <name evidence="5" type="ORF">QTG54_002701</name>
</gene>
<dbReference type="SMART" id="SM00851">
    <property type="entry name" value="MGS"/>
    <property type="match status" value="1"/>
</dbReference>
<dbReference type="SUPFAM" id="SSF52335">
    <property type="entry name" value="Methylglyoxal synthase-like"/>
    <property type="match status" value="1"/>
</dbReference>
<keyword evidence="6" id="KW-1185">Reference proteome</keyword>
<name>A0AAD8YGD7_9STRA</name>